<feature type="compositionally biased region" description="Low complexity" evidence="1">
    <location>
        <begin position="388"/>
        <end position="400"/>
    </location>
</feature>
<feature type="region of interest" description="Disordered" evidence="1">
    <location>
        <begin position="184"/>
        <end position="235"/>
    </location>
</feature>
<keyword evidence="2" id="KW-0472">Membrane</keyword>
<evidence type="ECO:0000256" key="2">
    <source>
        <dbReference type="SAM" id="Phobius"/>
    </source>
</evidence>
<feature type="compositionally biased region" description="Polar residues" evidence="1">
    <location>
        <begin position="349"/>
        <end position="365"/>
    </location>
</feature>
<dbReference type="Proteomes" id="UP001303473">
    <property type="component" value="Unassembled WGS sequence"/>
</dbReference>
<evidence type="ECO:0000313" key="3">
    <source>
        <dbReference type="EMBL" id="KAK3940762.1"/>
    </source>
</evidence>
<organism evidence="3 4">
    <name type="scientific">Diplogelasinospora grovesii</name>
    <dbReference type="NCBI Taxonomy" id="303347"/>
    <lineage>
        <taxon>Eukaryota</taxon>
        <taxon>Fungi</taxon>
        <taxon>Dikarya</taxon>
        <taxon>Ascomycota</taxon>
        <taxon>Pezizomycotina</taxon>
        <taxon>Sordariomycetes</taxon>
        <taxon>Sordariomycetidae</taxon>
        <taxon>Sordariales</taxon>
        <taxon>Diplogelasinosporaceae</taxon>
        <taxon>Diplogelasinospora</taxon>
    </lineage>
</organism>
<feature type="compositionally biased region" description="Gly residues" evidence="1">
    <location>
        <begin position="283"/>
        <end position="292"/>
    </location>
</feature>
<feature type="compositionally biased region" description="Pro residues" evidence="1">
    <location>
        <begin position="373"/>
        <end position="387"/>
    </location>
</feature>
<accession>A0AAN6N7S6</accession>
<protein>
    <submittedName>
        <fullName evidence="3">Uncharacterized protein</fullName>
    </submittedName>
</protein>
<keyword evidence="4" id="KW-1185">Reference proteome</keyword>
<feature type="transmembrane region" description="Helical" evidence="2">
    <location>
        <begin position="240"/>
        <end position="262"/>
    </location>
</feature>
<evidence type="ECO:0000313" key="4">
    <source>
        <dbReference type="Proteomes" id="UP001303473"/>
    </source>
</evidence>
<dbReference type="AlphaFoldDB" id="A0AAN6N7S6"/>
<name>A0AAN6N7S6_9PEZI</name>
<evidence type="ECO:0000256" key="1">
    <source>
        <dbReference type="SAM" id="MobiDB-lite"/>
    </source>
</evidence>
<comment type="caution">
    <text evidence="3">The sequence shown here is derived from an EMBL/GenBank/DDBJ whole genome shotgun (WGS) entry which is preliminary data.</text>
</comment>
<feature type="compositionally biased region" description="Low complexity" evidence="1">
    <location>
        <begin position="432"/>
        <end position="451"/>
    </location>
</feature>
<sequence length="473" mass="48791">MKAALGYAALGCAALSHAKVMKWSPDYHEARWAPAQETLLGHMPLLGMNAPAPPPEPTTAPQLSEAKLRGRSSTDNTCAYVEGSAEIPLYCATSDFCAYNSVNSHIGCCPDGSSSCNLWTTCFDSTLRASFSTDNGLTLWCGNSQYPHCVTWLYQDSALKGYTLFGCSVAAGTGSVYYSALTTASSSSSGSSSSVISRTGASSSSQGSSSTSSTNSITVTSGPQTTTANPSGGSTPVGPIVGGVVGGVAVLALVGAGIFFLLRKKKRNDDNNVPPTNTAGGMVPSGGPGGPGGGPPAGSPQMGEYGYNKFNQPPPPGQQPGGYYNQQPGIGGVAPAVAGFTPVDPHRQSMAQQGQGYHPNTQSVYDPTISPSGSPPPQFQGHTPPPQQYAAYNQQPPASYSSTPPQQQHTGGWEGGVQGQQQQAQGGGDYKPYTPGQQTQTQPPGPQYGQQSPHSFAAELPTQRGDGEIRELE</sequence>
<feature type="region of interest" description="Disordered" evidence="1">
    <location>
        <begin position="267"/>
        <end position="473"/>
    </location>
</feature>
<proteinExistence type="predicted"/>
<gene>
    <name evidence="3" type="ORF">QBC46DRAFT_449285</name>
</gene>
<keyword evidence="2" id="KW-0812">Transmembrane</keyword>
<feature type="compositionally biased region" description="Polar residues" evidence="1">
    <location>
        <begin position="223"/>
        <end position="234"/>
    </location>
</feature>
<feature type="compositionally biased region" description="Low complexity" evidence="1">
    <location>
        <begin position="321"/>
        <end position="339"/>
    </location>
</feature>
<feature type="compositionally biased region" description="Low complexity" evidence="1">
    <location>
        <begin position="184"/>
        <end position="222"/>
    </location>
</feature>
<dbReference type="EMBL" id="MU853792">
    <property type="protein sequence ID" value="KAK3940762.1"/>
    <property type="molecule type" value="Genomic_DNA"/>
</dbReference>
<keyword evidence="2" id="KW-1133">Transmembrane helix</keyword>
<reference evidence="4" key="1">
    <citation type="journal article" date="2023" name="Mol. Phylogenet. Evol.">
        <title>Genome-scale phylogeny and comparative genomics of the fungal order Sordariales.</title>
        <authorList>
            <person name="Hensen N."/>
            <person name="Bonometti L."/>
            <person name="Westerberg I."/>
            <person name="Brannstrom I.O."/>
            <person name="Guillou S."/>
            <person name="Cros-Aarteil S."/>
            <person name="Calhoun S."/>
            <person name="Haridas S."/>
            <person name="Kuo A."/>
            <person name="Mondo S."/>
            <person name="Pangilinan J."/>
            <person name="Riley R."/>
            <person name="LaButti K."/>
            <person name="Andreopoulos B."/>
            <person name="Lipzen A."/>
            <person name="Chen C."/>
            <person name="Yan M."/>
            <person name="Daum C."/>
            <person name="Ng V."/>
            <person name="Clum A."/>
            <person name="Steindorff A."/>
            <person name="Ohm R.A."/>
            <person name="Martin F."/>
            <person name="Silar P."/>
            <person name="Natvig D.O."/>
            <person name="Lalanne C."/>
            <person name="Gautier V."/>
            <person name="Ament-Velasquez S.L."/>
            <person name="Kruys A."/>
            <person name="Hutchinson M.I."/>
            <person name="Powell A.J."/>
            <person name="Barry K."/>
            <person name="Miller A.N."/>
            <person name="Grigoriev I.V."/>
            <person name="Debuchy R."/>
            <person name="Gladieux P."/>
            <person name="Hiltunen Thoren M."/>
            <person name="Johannesson H."/>
        </authorList>
    </citation>
    <scope>NUCLEOTIDE SEQUENCE [LARGE SCALE GENOMIC DNA]</scope>
    <source>
        <strain evidence="4">CBS 340.73</strain>
    </source>
</reference>